<proteinExistence type="predicted"/>
<organism evidence="1 2">
    <name type="scientific">Yinghuangia soli</name>
    <dbReference type="NCBI Taxonomy" id="2908204"/>
    <lineage>
        <taxon>Bacteria</taxon>
        <taxon>Bacillati</taxon>
        <taxon>Actinomycetota</taxon>
        <taxon>Actinomycetes</taxon>
        <taxon>Kitasatosporales</taxon>
        <taxon>Streptomycetaceae</taxon>
        <taxon>Yinghuangia</taxon>
    </lineage>
</organism>
<protein>
    <submittedName>
        <fullName evidence="1">DUF503 domain-containing protein</fullName>
    </submittedName>
</protein>
<name>A0AA41U742_9ACTN</name>
<dbReference type="InterPro" id="IPR036746">
    <property type="entry name" value="TT1725-like_sf"/>
</dbReference>
<evidence type="ECO:0000313" key="2">
    <source>
        <dbReference type="Proteomes" id="UP001165378"/>
    </source>
</evidence>
<dbReference type="InterPro" id="IPR007546">
    <property type="entry name" value="DUF503"/>
</dbReference>
<dbReference type="Gene3D" id="3.30.70.1120">
    <property type="entry name" value="TT1725-like"/>
    <property type="match status" value="1"/>
</dbReference>
<dbReference type="Proteomes" id="UP001165378">
    <property type="component" value="Unassembled WGS sequence"/>
</dbReference>
<dbReference type="SUPFAM" id="SSF103007">
    <property type="entry name" value="Hypothetical protein TT1725"/>
    <property type="match status" value="1"/>
</dbReference>
<accession>A0AA41U742</accession>
<dbReference type="Pfam" id="PF04456">
    <property type="entry name" value="DUF503"/>
    <property type="match status" value="1"/>
</dbReference>
<gene>
    <name evidence="1" type="ORF">LZ495_41530</name>
</gene>
<dbReference type="PANTHER" id="PTHR36441:SF1">
    <property type="entry name" value="DUF503 DOMAIN-CONTAINING PROTEIN"/>
    <property type="match status" value="1"/>
</dbReference>
<comment type="caution">
    <text evidence="1">The sequence shown here is derived from an EMBL/GenBank/DDBJ whole genome shotgun (WGS) entry which is preliminary data.</text>
</comment>
<sequence length="97" mass="10978">MFVGTITLDLLFGDVHSLKEKRSLLRPILADLQRKNAVAASEVEYQDLHRRSRIGIAVVSATVERCAEVLDECERQVAGRPELQLLSARRRVFSEDD</sequence>
<evidence type="ECO:0000313" key="1">
    <source>
        <dbReference type="EMBL" id="MCF2533672.1"/>
    </source>
</evidence>
<dbReference type="RefSeq" id="WP_235058438.1">
    <property type="nucleotide sequence ID" value="NZ_JAKFHA010000055.1"/>
</dbReference>
<reference evidence="1" key="1">
    <citation type="submission" date="2022-01" db="EMBL/GenBank/DDBJ databases">
        <title>Genome-Based Taxonomic Classification of the Phylum Actinobacteria.</title>
        <authorList>
            <person name="Gao Y."/>
        </authorList>
    </citation>
    <scope>NUCLEOTIDE SEQUENCE</scope>
    <source>
        <strain evidence="1">KLBMP 8922</strain>
    </source>
</reference>
<dbReference type="PANTHER" id="PTHR36441">
    <property type="entry name" value="HYPOTHETICAL CYTOSOLIC PROTEIN"/>
    <property type="match status" value="1"/>
</dbReference>
<keyword evidence="2" id="KW-1185">Reference proteome</keyword>
<dbReference type="AlphaFoldDB" id="A0AA41U742"/>
<dbReference type="EMBL" id="JAKFHA010000055">
    <property type="protein sequence ID" value="MCF2533672.1"/>
    <property type="molecule type" value="Genomic_DNA"/>
</dbReference>